<comment type="similarity">
    <text evidence="1 5">Belongs to the FliD family.</text>
</comment>
<evidence type="ECO:0000256" key="1">
    <source>
        <dbReference type="ARBA" id="ARBA00009764"/>
    </source>
</evidence>
<dbReference type="OrthoDB" id="9810816at2"/>
<comment type="subcellular location">
    <subcellularLocation>
        <location evidence="5">Secreted</location>
    </subcellularLocation>
    <subcellularLocation>
        <location evidence="5">Bacterial flagellum</location>
    </subcellularLocation>
</comment>
<dbReference type="InterPro" id="IPR040026">
    <property type="entry name" value="FliD"/>
</dbReference>
<evidence type="ECO:0000313" key="11">
    <source>
        <dbReference type="Proteomes" id="UP000584325"/>
    </source>
</evidence>
<dbReference type="Pfam" id="PF07195">
    <property type="entry name" value="FliD_C"/>
    <property type="match status" value="1"/>
</dbReference>
<gene>
    <name evidence="9" type="ORF">FCL38_09205</name>
    <name evidence="8" type="ORF">FHS02_002238</name>
</gene>
<keyword evidence="10" id="KW-1185">Reference proteome</keyword>
<evidence type="ECO:0000313" key="10">
    <source>
        <dbReference type="Proteomes" id="UP000298763"/>
    </source>
</evidence>
<dbReference type="GO" id="GO:0007155">
    <property type="term" value="P:cell adhesion"/>
    <property type="evidence" value="ECO:0007669"/>
    <property type="project" value="InterPro"/>
</dbReference>
<evidence type="ECO:0000313" key="9">
    <source>
        <dbReference type="EMBL" id="QCP10587.1"/>
    </source>
</evidence>
<evidence type="ECO:0000313" key="8">
    <source>
        <dbReference type="EMBL" id="MBB3221431.1"/>
    </source>
</evidence>
<dbReference type="EMBL" id="JACHXS010000003">
    <property type="protein sequence ID" value="MBB3221431.1"/>
    <property type="molecule type" value="Genomic_DNA"/>
</dbReference>
<dbReference type="GO" id="GO:0009424">
    <property type="term" value="C:bacterial-type flagellum hook"/>
    <property type="evidence" value="ECO:0007669"/>
    <property type="project" value="UniProtKB-UniRule"/>
</dbReference>
<evidence type="ECO:0000256" key="2">
    <source>
        <dbReference type="ARBA" id="ARBA00011255"/>
    </source>
</evidence>
<sequence length="462" mass="48042">MATSAPTYDPKSTATQLATAYIQGRQTILTNTNTMATSTEKALDTLGTALSSFESAMSSLSSKTSVVATTATFSSAVGTATATPAAAAGTYSFFVEQLATVSQVKYSGLSDTTPIAEAKTINVTVGSMSFEVNLASADQNGDMTLSVKEMAVAINAASGNTAKVTASTMTVGGVQTLVLTSNETGADTAIKIEPVDPMDGTAMTNALLDTGNFQELVKGKDAIVYLGEKSGGVTMQQASNTFEVVDGVSMTFTKAQALNEPPVTLKVGTDSSGTATNLQSFVDGWNKLVGTMQSLTAAGSASSGTSAGIFHADAGIQALYTRMQSLLRTQVDGQSLVTFGIAGNRDGTISLDTSRLNKALAANPAALDKIIGSTSSTAPSGVLAGLDKLMDGWTNSTSGQLNKRRDANTQLQDSLLERQTRLDTQYESAYIRYLNQFTTLQTLQAQMEGTTSMFDAMFSNDD</sequence>
<keyword evidence="3" id="KW-0175">Coiled coil</keyword>
<feature type="domain" description="Flagellar hook-associated protein 2 N-terminal" evidence="6">
    <location>
        <begin position="8"/>
        <end position="100"/>
    </location>
</feature>
<comment type="function">
    <text evidence="5">Required for morphogenesis and for the elongation of the flagellar filament by facilitating polymerization of the flagellin monomers at the tip of growing filament. Forms a capping structure, which prevents flagellin subunits (transported through the central channel of the flagellum) from leaking out without polymerization at the distal end.</text>
</comment>
<dbReference type="RefSeq" id="WP_137313466.1">
    <property type="nucleotide sequence ID" value="NZ_CP040017.1"/>
</dbReference>
<dbReference type="AlphaFoldDB" id="A0A4P8HLP4"/>
<dbReference type="EMBL" id="CP040017">
    <property type="protein sequence ID" value="QCP10587.1"/>
    <property type="molecule type" value="Genomic_DNA"/>
</dbReference>
<reference evidence="8 11" key="2">
    <citation type="submission" date="2020-08" db="EMBL/GenBank/DDBJ databases">
        <title>Genomic Encyclopedia of Type Strains, Phase III (KMG-III): the genomes of soil and plant-associated and newly described type strains.</title>
        <authorList>
            <person name="Whitman W."/>
        </authorList>
    </citation>
    <scope>NUCLEOTIDE SEQUENCE [LARGE SCALE GENOMIC DNA]</scope>
    <source>
        <strain evidence="8 11">CECT 7753</strain>
    </source>
</reference>
<dbReference type="InterPro" id="IPR003481">
    <property type="entry name" value="FliD_N"/>
</dbReference>
<keyword evidence="8" id="KW-0966">Cell projection</keyword>
<evidence type="ECO:0000256" key="4">
    <source>
        <dbReference type="ARBA" id="ARBA00023143"/>
    </source>
</evidence>
<dbReference type="GO" id="GO:0005576">
    <property type="term" value="C:extracellular region"/>
    <property type="evidence" value="ECO:0007669"/>
    <property type="project" value="UniProtKB-SubCell"/>
</dbReference>
<name>A0A4P8HLP4_9BURK</name>
<evidence type="ECO:0000256" key="5">
    <source>
        <dbReference type="RuleBase" id="RU362066"/>
    </source>
</evidence>
<dbReference type="Proteomes" id="UP000298763">
    <property type="component" value="Chromosome"/>
</dbReference>
<reference evidence="9 10" key="1">
    <citation type="submission" date="2019-05" db="EMBL/GenBank/DDBJ databases">
        <title>Draft Genome Sequences of Six Type Strains of the Genus Massilia.</title>
        <authorList>
            <person name="Miess H."/>
            <person name="Frediansyhah A."/>
            <person name="Gross H."/>
        </authorList>
    </citation>
    <scope>NUCLEOTIDE SEQUENCE [LARGE SCALE GENOMIC DNA]</scope>
    <source>
        <strain evidence="9 10">DSMZ 26121</strain>
    </source>
</reference>
<protein>
    <recommendedName>
        <fullName evidence="5">Flagellar hook-associated protein 2</fullName>
        <shortName evidence="5">HAP2</shortName>
    </recommendedName>
    <alternativeName>
        <fullName evidence="5">Flagellar cap protein</fullName>
    </alternativeName>
</protein>
<evidence type="ECO:0000259" key="6">
    <source>
        <dbReference type="Pfam" id="PF02465"/>
    </source>
</evidence>
<dbReference type="Pfam" id="PF02465">
    <property type="entry name" value="FliD_N"/>
    <property type="match status" value="1"/>
</dbReference>
<proteinExistence type="inferred from homology"/>
<accession>A0A4P8HLP4</accession>
<dbReference type="InterPro" id="IPR010809">
    <property type="entry name" value="FliD_C"/>
</dbReference>
<keyword evidence="8" id="KW-0969">Cilium</keyword>
<organism evidence="8 11">
    <name type="scientific">Pseudoduganella umbonata</name>
    <dbReference type="NCBI Taxonomy" id="864828"/>
    <lineage>
        <taxon>Bacteria</taxon>
        <taxon>Pseudomonadati</taxon>
        <taxon>Pseudomonadota</taxon>
        <taxon>Betaproteobacteria</taxon>
        <taxon>Burkholderiales</taxon>
        <taxon>Oxalobacteraceae</taxon>
        <taxon>Telluria group</taxon>
        <taxon>Pseudoduganella</taxon>
    </lineage>
</organism>
<keyword evidence="8" id="KW-0282">Flagellum</keyword>
<dbReference type="PANTHER" id="PTHR30288">
    <property type="entry name" value="FLAGELLAR CAP/ASSEMBLY PROTEIN FLID"/>
    <property type="match status" value="1"/>
</dbReference>
<evidence type="ECO:0000259" key="7">
    <source>
        <dbReference type="Pfam" id="PF07195"/>
    </source>
</evidence>
<keyword evidence="4 5" id="KW-0975">Bacterial flagellum</keyword>
<dbReference type="PANTHER" id="PTHR30288:SF0">
    <property type="entry name" value="FLAGELLAR HOOK-ASSOCIATED PROTEIN 2"/>
    <property type="match status" value="1"/>
</dbReference>
<keyword evidence="5" id="KW-0964">Secreted</keyword>
<feature type="domain" description="Flagellar hook-associated protein 2 C-terminal" evidence="7">
    <location>
        <begin position="232"/>
        <end position="448"/>
    </location>
</feature>
<dbReference type="GO" id="GO:0009421">
    <property type="term" value="C:bacterial-type flagellum filament cap"/>
    <property type="evidence" value="ECO:0007669"/>
    <property type="project" value="InterPro"/>
</dbReference>
<dbReference type="Proteomes" id="UP000584325">
    <property type="component" value="Unassembled WGS sequence"/>
</dbReference>
<evidence type="ECO:0000256" key="3">
    <source>
        <dbReference type="ARBA" id="ARBA00023054"/>
    </source>
</evidence>
<comment type="subunit">
    <text evidence="2 5">Homopentamer.</text>
</comment>